<evidence type="ECO:0000256" key="3">
    <source>
        <dbReference type="ARBA" id="ARBA00022989"/>
    </source>
</evidence>
<feature type="transmembrane region" description="Helical" evidence="5">
    <location>
        <begin position="166"/>
        <end position="191"/>
    </location>
</feature>
<dbReference type="EMBL" id="FNKP01000001">
    <property type="protein sequence ID" value="SDQ44786.1"/>
    <property type="molecule type" value="Genomic_DNA"/>
</dbReference>
<feature type="transmembrane region" description="Helical" evidence="5">
    <location>
        <begin position="211"/>
        <end position="240"/>
    </location>
</feature>
<evidence type="ECO:0000256" key="4">
    <source>
        <dbReference type="ARBA" id="ARBA00023136"/>
    </source>
</evidence>
<dbReference type="InterPro" id="IPR000515">
    <property type="entry name" value="MetI-like"/>
</dbReference>
<dbReference type="AlphaFoldDB" id="A0A1H1B011"/>
<evidence type="ECO:0000256" key="2">
    <source>
        <dbReference type="ARBA" id="ARBA00022692"/>
    </source>
</evidence>
<keyword evidence="3 5" id="KW-1133">Transmembrane helix</keyword>
<dbReference type="PANTHER" id="PTHR30325">
    <property type="entry name" value="MEMBRANE COMPONENT OF ABC TRANSPORTER"/>
    <property type="match status" value="1"/>
</dbReference>
<dbReference type="InterPro" id="IPR035906">
    <property type="entry name" value="MetI-like_sf"/>
</dbReference>
<evidence type="ECO:0000313" key="9">
    <source>
        <dbReference type="Proteomes" id="UP000183487"/>
    </source>
</evidence>
<dbReference type="SUPFAM" id="SSF161098">
    <property type="entry name" value="MetI-like"/>
    <property type="match status" value="1"/>
</dbReference>
<feature type="compositionally biased region" description="Low complexity" evidence="6">
    <location>
        <begin position="12"/>
        <end position="25"/>
    </location>
</feature>
<feature type="transmembrane region" description="Helical" evidence="5">
    <location>
        <begin position="328"/>
        <end position="353"/>
    </location>
</feature>
<dbReference type="InterPro" id="IPR025966">
    <property type="entry name" value="OppC_N"/>
</dbReference>
<dbReference type="GO" id="GO:0042884">
    <property type="term" value="P:microcin transport"/>
    <property type="evidence" value="ECO:0007669"/>
    <property type="project" value="TreeGrafter"/>
</dbReference>
<keyword evidence="9" id="KW-1185">Reference proteome</keyword>
<protein>
    <submittedName>
        <fullName evidence="8">Microcin C transport system permease protein</fullName>
    </submittedName>
</protein>
<evidence type="ECO:0000259" key="7">
    <source>
        <dbReference type="PROSITE" id="PS50928"/>
    </source>
</evidence>
<keyword evidence="5" id="KW-0813">Transport</keyword>
<feature type="transmembrane region" description="Helical" evidence="5">
    <location>
        <begin position="41"/>
        <end position="62"/>
    </location>
</feature>
<evidence type="ECO:0000256" key="5">
    <source>
        <dbReference type="RuleBase" id="RU363032"/>
    </source>
</evidence>
<dbReference type="PANTHER" id="PTHR30325:SF0">
    <property type="entry name" value="INNER MEMBRANE ABC TRANSPORTER PERMEASE PROTEIN YEJE"/>
    <property type="match status" value="1"/>
</dbReference>
<organism evidence="8 9">
    <name type="scientific">Paraburkholderia fungorum</name>
    <dbReference type="NCBI Taxonomy" id="134537"/>
    <lineage>
        <taxon>Bacteria</taxon>
        <taxon>Pseudomonadati</taxon>
        <taxon>Pseudomonadota</taxon>
        <taxon>Betaproteobacteria</taxon>
        <taxon>Burkholderiales</taxon>
        <taxon>Burkholderiaceae</taxon>
        <taxon>Paraburkholderia</taxon>
    </lineage>
</organism>
<dbReference type="Pfam" id="PF00528">
    <property type="entry name" value="BPD_transp_1"/>
    <property type="match status" value="1"/>
</dbReference>
<reference evidence="9" key="1">
    <citation type="submission" date="2016-10" db="EMBL/GenBank/DDBJ databases">
        <authorList>
            <person name="Varghese N."/>
        </authorList>
    </citation>
    <scope>NUCLEOTIDE SEQUENCE [LARGE SCALE GENOMIC DNA]</scope>
    <source>
        <strain evidence="9">GAS106B</strain>
    </source>
</reference>
<feature type="domain" description="ABC transmembrane type-1" evidence="7">
    <location>
        <begin position="162"/>
        <end position="350"/>
    </location>
</feature>
<dbReference type="Proteomes" id="UP000183487">
    <property type="component" value="Unassembled WGS sequence"/>
</dbReference>
<dbReference type="CDD" id="cd06261">
    <property type="entry name" value="TM_PBP2"/>
    <property type="match status" value="1"/>
</dbReference>
<keyword evidence="4 5" id="KW-0472">Membrane</keyword>
<dbReference type="RefSeq" id="WP_074763634.1">
    <property type="nucleotide sequence ID" value="NZ_FNKP01000001.1"/>
</dbReference>
<comment type="similarity">
    <text evidence="5">Belongs to the binding-protein-dependent transport system permease family.</text>
</comment>
<evidence type="ECO:0000256" key="6">
    <source>
        <dbReference type="SAM" id="MobiDB-lite"/>
    </source>
</evidence>
<accession>A0A1H1B011</accession>
<dbReference type="GO" id="GO:0005886">
    <property type="term" value="C:plasma membrane"/>
    <property type="evidence" value="ECO:0007669"/>
    <property type="project" value="UniProtKB-SubCell"/>
</dbReference>
<dbReference type="OrthoDB" id="9783218at2"/>
<feature type="compositionally biased region" description="Polar residues" evidence="6">
    <location>
        <begin position="1"/>
        <end position="11"/>
    </location>
</feature>
<proteinExistence type="inferred from homology"/>
<gene>
    <name evidence="8" type="ORF">SAMN05443245_1413</name>
</gene>
<comment type="subcellular location">
    <subcellularLocation>
        <location evidence="1 5">Cell membrane</location>
        <topology evidence="1 5">Multi-pass membrane protein</topology>
    </subcellularLocation>
</comment>
<keyword evidence="2 5" id="KW-0812">Transmembrane</keyword>
<dbReference type="Pfam" id="PF12911">
    <property type="entry name" value="OppC_N"/>
    <property type="match status" value="1"/>
</dbReference>
<sequence>MSSSTPASNSTAWTADSSGAAHAASPSPWRRTWLRFKQQRLGYWSLVIFVSLFAISLLGEVLSNDRPLIVRYDGHYYFPIVKDYPETLFGGDFPARANYLDPYIRSRLESKGNFAVYPPNHFHYDTIDYFAAHPYPAPPTTTNWLGTDQFGRDVLARLLYGFRLSVLMALALTVSGVLIGVLTGAIQGFYGGRTDLVGQRLIEIWSSMPDLYLLIIFASIFEPTLWLLFILLSMFGWLVLSDYVRAEFLRNRSLDYVRAARTMGLSNWQIMWRHVLPNSLTPVITFLPFRMSAAILSLTSLDFLGLGVPPPTPSLGELLQEGKNNLDAWWISMSAFAALVITLLLLTFMGDALRNALDTRSRGSAFGGGPR</sequence>
<dbReference type="GO" id="GO:0055085">
    <property type="term" value="P:transmembrane transport"/>
    <property type="evidence" value="ECO:0007669"/>
    <property type="project" value="InterPro"/>
</dbReference>
<dbReference type="Gene3D" id="1.10.3720.10">
    <property type="entry name" value="MetI-like"/>
    <property type="match status" value="1"/>
</dbReference>
<feature type="region of interest" description="Disordered" evidence="6">
    <location>
        <begin position="1"/>
        <end position="25"/>
    </location>
</feature>
<name>A0A1H1B011_9BURK</name>
<evidence type="ECO:0000313" key="8">
    <source>
        <dbReference type="EMBL" id="SDQ44786.1"/>
    </source>
</evidence>
<feature type="transmembrane region" description="Helical" evidence="5">
    <location>
        <begin position="283"/>
        <end position="308"/>
    </location>
</feature>
<dbReference type="PROSITE" id="PS50928">
    <property type="entry name" value="ABC_TM1"/>
    <property type="match status" value="1"/>
</dbReference>
<evidence type="ECO:0000256" key="1">
    <source>
        <dbReference type="ARBA" id="ARBA00004651"/>
    </source>
</evidence>